<feature type="region of interest" description="Disordered" evidence="5">
    <location>
        <begin position="367"/>
        <end position="426"/>
    </location>
</feature>
<dbReference type="PRINTS" id="PR00042">
    <property type="entry name" value="LEUZIPPRFOS"/>
</dbReference>
<name>A0A1B6FI51_9HEMI</name>
<evidence type="ECO:0000256" key="2">
    <source>
        <dbReference type="ARBA" id="ARBA00023125"/>
    </source>
</evidence>
<keyword evidence="3" id="KW-0804">Transcription</keyword>
<organism evidence="7">
    <name type="scientific">Cuerna arida</name>
    <dbReference type="NCBI Taxonomy" id="1464854"/>
    <lineage>
        <taxon>Eukaryota</taxon>
        <taxon>Metazoa</taxon>
        <taxon>Ecdysozoa</taxon>
        <taxon>Arthropoda</taxon>
        <taxon>Hexapoda</taxon>
        <taxon>Insecta</taxon>
        <taxon>Pterygota</taxon>
        <taxon>Neoptera</taxon>
        <taxon>Paraneoptera</taxon>
        <taxon>Hemiptera</taxon>
        <taxon>Auchenorrhyncha</taxon>
        <taxon>Membracoidea</taxon>
        <taxon>Cicadellidae</taxon>
        <taxon>Cicadellinae</taxon>
        <taxon>Proconiini</taxon>
        <taxon>Cuerna</taxon>
    </lineage>
</organism>
<evidence type="ECO:0000256" key="4">
    <source>
        <dbReference type="SAM" id="Coils"/>
    </source>
</evidence>
<dbReference type="InterPro" id="IPR046347">
    <property type="entry name" value="bZIP_sf"/>
</dbReference>
<dbReference type="AlphaFoldDB" id="A0A1B6FI51"/>
<dbReference type="PANTHER" id="PTHR23351">
    <property type="entry name" value="FOS TRANSCRIPTION FACTOR-RELATED"/>
    <property type="match status" value="1"/>
</dbReference>
<evidence type="ECO:0000259" key="6">
    <source>
        <dbReference type="PROSITE" id="PS50217"/>
    </source>
</evidence>
<feature type="compositionally biased region" description="Basic and acidic residues" evidence="5">
    <location>
        <begin position="104"/>
        <end position="122"/>
    </location>
</feature>
<dbReference type="PANTHER" id="PTHR23351:SF24">
    <property type="entry name" value="ACTIVATING TRANSCRIPTION FACTOR 3-RELATED"/>
    <property type="match status" value="1"/>
</dbReference>
<dbReference type="EMBL" id="GECZ01019902">
    <property type="protein sequence ID" value="JAS49867.1"/>
    <property type="molecule type" value="Transcribed_RNA"/>
</dbReference>
<dbReference type="GO" id="GO:0005634">
    <property type="term" value="C:nucleus"/>
    <property type="evidence" value="ECO:0007669"/>
    <property type="project" value="UniProtKB-ARBA"/>
</dbReference>
<dbReference type="CDD" id="cd14722">
    <property type="entry name" value="bZIP_ATF3"/>
    <property type="match status" value="1"/>
</dbReference>
<feature type="region of interest" description="Disordered" evidence="5">
    <location>
        <begin position="98"/>
        <end position="153"/>
    </location>
</feature>
<dbReference type="GO" id="GO:0000981">
    <property type="term" value="F:DNA-binding transcription factor activity, RNA polymerase II-specific"/>
    <property type="evidence" value="ECO:0007669"/>
    <property type="project" value="TreeGrafter"/>
</dbReference>
<feature type="coiled-coil region" evidence="4">
    <location>
        <begin position="178"/>
        <end position="205"/>
    </location>
</feature>
<dbReference type="SMART" id="SM00338">
    <property type="entry name" value="BRLZ"/>
    <property type="match status" value="1"/>
</dbReference>
<keyword evidence="4" id="KW-0175">Coiled coil</keyword>
<sequence>MYNLNVSGPGVGGSGLLSLPQGENSTTPRTPEILNSLIAMTNPFDSSYRAHAPRLASSPPGGSDTSTSSSGSPGCISPPSVQHTCSQLIKEGLKLTIQSKRRQSQRDPNMEDPNKLPRRDEVSCDGLGDDDDDESYSGEGLTPEDEERRRRRRERNKIAATKCRLKKRERTVNLVQESEILENQNHDLKSQIQELETQRRRLVDMLSIHRPSCTKSQQTFTAVESTAFPTTTFQTFHRSMDSSNNMFRRMNMNTFPRSSTSLVDTTMTYRRVEMSSATCVEPYQRMETVLEDASYSRPSLDSNVYHNFESQEVVKDAPLLVPYCRSTVSSVESPPSFTRIGEQYPCQNLTNLDQFVKPELPSMAGFNSPVSSYGRPSNLDPSSVSPNYEDVNSPNLASNSYQQFDDESDTFSSGFSPTGLDRSCIT</sequence>
<dbReference type="InterPro" id="IPR004827">
    <property type="entry name" value="bZIP"/>
</dbReference>
<keyword evidence="2" id="KW-0238">DNA-binding</keyword>
<dbReference type="SUPFAM" id="SSF57959">
    <property type="entry name" value="Leucine zipper domain"/>
    <property type="match status" value="1"/>
</dbReference>
<dbReference type="InterPro" id="IPR000837">
    <property type="entry name" value="AP-1"/>
</dbReference>
<evidence type="ECO:0000256" key="3">
    <source>
        <dbReference type="ARBA" id="ARBA00023163"/>
    </source>
</evidence>
<proteinExistence type="predicted"/>
<feature type="compositionally biased region" description="Polar residues" evidence="5">
    <location>
        <begin position="368"/>
        <end position="403"/>
    </location>
</feature>
<keyword evidence="1" id="KW-0805">Transcription regulation</keyword>
<dbReference type="PROSITE" id="PS00036">
    <property type="entry name" value="BZIP_BASIC"/>
    <property type="match status" value="1"/>
</dbReference>
<gene>
    <name evidence="7" type="ORF">g.39454</name>
</gene>
<evidence type="ECO:0000313" key="7">
    <source>
        <dbReference type="EMBL" id="JAS49867.1"/>
    </source>
</evidence>
<feature type="domain" description="BZIP" evidence="6">
    <location>
        <begin position="146"/>
        <end position="209"/>
    </location>
</feature>
<feature type="compositionally biased region" description="Acidic residues" evidence="5">
    <location>
        <begin position="127"/>
        <end position="136"/>
    </location>
</feature>
<reference evidence="7" key="1">
    <citation type="submission" date="2015-11" db="EMBL/GenBank/DDBJ databases">
        <title>De novo transcriptome assembly of four potential Pierce s Disease insect vectors from Arizona vineyards.</title>
        <authorList>
            <person name="Tassone E.E."/>
        </authorList>
    </citation>
    <scope>NUCLEOTIDE SEQUENCE</scope>
</reference>
<accession>A0A1B6FI51</accession>
<evidence type="ECO:0000256" key="5">
    <source>
        <dbReference type="SAM" id="MobiDB-lite"/>
    </source>
</evidence>
<evidence type="ECO:0000256" key="1">
    <source>
        <dbReference type="ARBA" id="ARBA00023015"/>
    </source>
</evidence>
<dbReference type="Pfam" id="PF00170">
    <property type="entry name" value="bZIP_1"/>
    <property type="match status" value="1"/>
</dbReference>
<feature type="region of interest" description="Disordered" evidence="5">
    <location>
        <begin position="1"/>
        <end position="82"/>
    </location>
</feature>
<protein>
    <recommendedName>
        <fullName evidence="6">BZIP domain-containing protein</fullName>
    </recommendedName>
</protein>
<feature type="compositionally biased region" description="Low complexity" evidence="5">
    <location>
        <begin position="57"/>
        <end position="80"/>
    </location>
</feature>
<dbReference type="Gene3D" id="1.20.5.170">
    <property type="match status" value="1"/>
</dbReference>
<dbReference type="PROSITE" id="PS50217">
    <property type="entry name" value="BZIP"/>
    <property type="match status" value="1"/>
</dbReference>
<dbReference type="GO" id="GO:0000978">
    <property type="term" value="F:RNA polymerase II cis-regulatory region sequence-specific DNA binding"/>
    <property type="evidence" value="ECO:0007669"/>
    <property type="project" value="TreeGrafter"/>
</dbReference>